<dbReference type="Gene3D" id="3.40.30.10">
    <property type="entry name" value="Glutaredoxin"/>
    <property type="match status" value="1"/>
</dbReference>
<dbReference type="InterPro" id="IPR036249">
    <property type="entry name" value="Thioredoxin-like_sf"/>
</dbReference>
<dbReference type="InterPro" id="IPR013766">
    <property type="entry name" value="Thioredoxin_domain"/>
</dbReference>
<evidence type="ECO:0000313" key="7">
    <source>
        <dbReference type="Proteomes" id="UP000235116"/>
    </source>
</evidence>
<dbReference type="CDD" id="cd02968">
    <property type="entry name" value="SCO"/>
    <property type="match status" value="1"/>
</dbReference>
<dbReference type="InterPro" id="IPR003782">
    <property type="entry name" value="SCO1/SenC"/>
</dbReference>
<keyword evidence="2 3" id="KW-0186">Copper</keyword>
<dbReference type="FunFam" id="3.40.30.10:FF:000013">
    <property type="entry name" value="Blast:Protein SCO1 homolog, mitochondrial"/>
    <property type="match status" value="1"/>
</dbReference>
<proteinExistence type="inferred from homology"/>
<comment type="similarity">
    <text evidence="1">Belongs to the SCO1/2 family.</text>
</comment>
<name>A0A2K9LIK5_9GAMM</name>
<sequence length="204" mass="22460">MAKSSIKGAGRVSRSLWQVIVSLGLCVGMCFPALSWAGDLPINTKLGGDFTLPSTRGESTSLSDFNGKAILLNFGYTSCPDICPMVLNRMAAVMNELDDERAKVQPVFLTFDPARDTVERLQQYLKYFGDDFVGFTGTDKQLVEVARQYGVIAIPQKSDSAAGTLYTHSDYIYLLDQQGRVRALYSKSDSISKMVDDIESLLED</sequence>
<organism evidence="6 7">
    <name type="scientific">Ketobacter alkanivorans</name>
    <dbReference type="NCBI Taxonomy" id="1917421"/>
    <lineage>
        <taxon>Bacteria</taxon>
        <taxon>Pseudomonadati</taxon>
        <taxon>Pseudomonadota</taxon>
        <taxon>Gammaproteobacteria</taxon>
        <taxon>Pseudomonadales</taxon>
        <taxon>Ketobacteraceae</taxon>
        <taxon>Ketobacter</taxon>
    </lineage>
</organism>
<feature type="binding site" evidence="3">
    <location>
        <position position="83"/>
    </location>
    <ligand>
        <name>Cu cation</name>
        <dbReference type="ChEBI" id="CHEBI:23378"/>
    </ligand>
</feature>
<dbReference type="EMBL" id="CP022684">
    <property type="protein sequence ID" value="AUM12102.1"/>
    <property type="molecule type" value="Genomic_DNA"/>
</dbReference>
<dbReference type="PANTHER" id="PTHR12151:SF25">
    <property type="entry name" value="LINALOOL DEHYDRATASE_ISOMERASE DOMAIN-CONTAINING PROTEIN"/>
    <property type="match status" value="1"/>
</dbReference>
<dbReference type="Pfam" id="PF02630">
    <property type="entry name" value="SCO1-SenC"/>
    <property type="match status" value="1"/>
</dbReference>
<feature type="domain" description="Thioredoxin" evidence="5">
    <location>
        <begin position="41"/>
        <end position="203"/>
    </location>
</feature>
<feature type="disulfide bond" description="Redox-active" evidence="4">
    <location>
        <begin position="79"/>
        <end position="83"/>
    </location>
</feature>
<dbReference type="PROSITE" id="PS51352">
    <property type="entry name" value="THIOREDOXIN_2"/>
    <property type="match status" value="1"/>
</dbReference>
<gene>
    <name evidence="6" type="ORF">Kalk_06620</name>
</gene>
<dbReference type="PANTHER" id="PTHR12151">
    <property type="entry name" value="ELECTRON TRANSPORT PROTIN SCO1/SENC FAMILY MEMBER"/>
    <property type="match status" value="1"/>
</dbReference>
<feature type="binding site" evidence="3">
    <location>
        <position position="79"/>
    </location>
    <ligand>
        <name>Cu cation</name>
        <dbReference type="ChEBI" id="CHEBI:23378"/>
    </ligand>
</feature>
<evidence type="ECO:0000313" key="6">
    <source>
        <dbReference type="EMBL" id="AUM12102.1"/>
    </source>
</evidence>
<dbReference type="SUPFAM" id="SSF52833">
    <property type="entry name" value="Thioredoxin-like"/>
    <property type="match status" value="1"/>
</dbReference>
<dbReference type="KEGG" id="kak:Kalk_06620"/>
<keyword evidence="7" id="KW-1185">Reference proteome</keyword>
<accession>A0A2K9LIK5</accession>
<protein>
    <recommendedName>
        <fullName evidence="5">Thioredoxin domain-containing protein</fullName>
    </recommendedName>
</protein>
<evidence type="ECO:0000256" key="3">
    <source>
        <dbReference type="PIRSR" id="PIRSR603782-1"/>
    </source>
</evidence>
<reference evidence="7" key="1">
    <citation type="submission" date="2017-08" db="EMBL/GenBank/DDBJ databases">
        <title>Direct submision.</title>
        <authorList>
            <person name="Kim S.-J."/>
            <person name="Rhee S.-K."/>
        </authorList>
    </citation>
    <scope>NUCLEOTIDE SEQUENCE [LARGE SCALE GENOMIC DNA]</scope>
    <source>
        <strain evidence="7">GI5</strain>
    </source>
</reference>
<keyword evidence="4" id="KW-1015">Disulfide bond</keyword>
<evidence type="ECO:0000259" key="5">
    <source>
        <dbReference type="PROSITE" id="PS51352"/>
    </source>
</evidence>
<dbReference type="Proteomes" id="UP000235116">
    <property type="component" value="Chromosome"/>
</dbReference>
<dbReference type="AlphaFoldDB" id="A0A2K9LIK5"/>
<dbReference type="GO" id="GO:0046872">
    <property type="term" value="F:metal ion binding"/>
    <property type="evidence" value="ECO:0007669"/>
    <property type="project" value="UniProtKB-KW"/>
</dbReference>
<keyword evidence="3" id="KW-0479">Metal-binding</keyword>
<evidence type="ECO:0000256" key="1">
    <source>
        <dbReference type="ARBA" id="ARBA00010996"/>
    </source>
</evidence>
<feature type="binding site" evidence="3">
    <location>
        <position position="168"/>
    </location>
    <ligand>
        <name>Cu cation</name>
        <dbReference type="ChEBI" id="CHEBI:23378"/>
    </ligand>
</feature>
<evidence type="ECO:0000256" key="2">
    <source>
        <dbReference type="ARBA" id="ARBA00023008"/>
    </source>
</evidence>
<evidence type="ECO:0000256" key="4">
    <source>
        <dbReference type="PIRSR" id="PIRSR603782-2"/>
    </source>
</evidence>